<feature type="domain" description="Topo IIA-type catalytic" evidence="10">
    <location>
        <begin position="1"/>
        <end position="157"/>
    </location>
</feature>
<evidence type="ECO:0000256" key="2">
    <source>
        <dbReference type="ARBA" id="ARBA00001946"/>
    </source>
</evidence>
<dbReference type="PRINTS" id="PR01158">
    <property type="entry name" value="TOPISMRASEII"/>
</dbReference>
<keyword evidence="4" id="KW-0547">Nucleotide-binding</keyword>
<dbReference type="GO" id="GO:0003677">
    <property type="term" value="F:DNA binding"/>
    <property type="evidence" value="ECO:0007669"/>
    <property type="project" value="UniProtKB-UniRule"/>
</dbReference>
<dbReference type="PANTHER" id="PTHR10169">
    <property type="entry name" value="DNA TOPOISOMERASE/GYRASE"/>
    <property type="match status" value="1"/>
</dbReference>
<reference evidence="11" key="1">
    <citation type="submission" date="2019-09" db="EMBL/GenBank/DDBJ databases">
        <authorList>
            <person name="Zhang L."/>
        </authorList>
    </citation>
    <scope>NUCLEOTIDE SEQUENCE</scope>
</reference>
<evidence type="ECO:0000256" key="3">
    <source>
        <dbReference type="ARBA" id="ARBA00012895"/>
    </source>
</evidence>
<evidence type="ECO:0000256" key="8">
    <source>
        <dbReference type="ARBA" id="ARBA00023235"/>
    </source>
</evidence>
<comment type="cofactor">
    <cofactor evidence="2">
        <name>Mg(2+)</name>
        <dbReference type="ChEBI" id="CHEBI:18420"/>
    </cofactor>
</comment>
<dbReference type="SUPFAM" id="SSF56719">
    <property type="entry name" value="Type II DNA topoisomerase"/>
    <property type="match status" value="1"/>
</dbReference>
<dbReference type="GO" id="GO:0005634">
    <property type="term" value="C:nucleus"/>
    <property type="evidence" value="ECO:0007669"/>
    <property type="project" value="TreeGrafter"/>
</dbReference>
<evidence type="ECO:0000256" key="1">
    <source>
        <dbReference type="ARBA" id="ARBA00000185"/>
    </source>
</evidence>
<proteinExistence type="predicted"/>
<accession>A0A5K1H5K0</accession>
<keyword evidence="6 9" id="KW-0799">Topoisomerase</keyword>
<protein>
    <recommendedName>
        <fullName evidence="3">DNA topoisomerase (ATP-hydrolyzing)</fullName>
        <ecNumber evidence="3">5.6.2.2</ecNumber>
    </recommendedName>
</protein>
<dbReference type="PROSITE" id="PS52040">
    <property type="entry name" value="TOPO_IIA"/>
    <property type="match status" value="1"/>
</dbReference>
<dbReference type="InterPro" id="IPR013758">
    <property type="entry name" value="Topo_IIA_A/C_ab"/>
</dbReference>
<evidence type="ECO:0000256" key="7">
    <source>
        <dbReference type="ARBA" id="ARBA00023125"/>
    </source>
</evidence>
<evidence type="ECO:0000256" key="9">
    <source>
        <dbReference type="PROSITE-ProRule" id="PRU01384"/>
    </source>
</evidence>
<dbReference type="GO" id="GO:0000712">
    <property type="term" value="P:resolution of meiotic recombination intermediates"/>
    <property type="evidence" value="ECO:0007669"/>
    <property type="project" value="TreeGrafter"/>
</dbReference>
<dbReference type="GO" id="GO:0000819">
    <property type="term" value="P:sister chromatid segregation"/>
    <property type="evidence" value="ECO:0007669"/>
    <property type="project" value="TreeGrafter"/>
</dbReference>
<dbReference type="GO" id="GO:0005524">
    <property type="term" value="F:ATP binding"/>
    <property type="evidence" value="ECO:0007669"/>
    <property type="project" value="UniProtKB-KW"/>
</dbReference>
<evidence type="ECO:0000313" key="11">
    <source>
        <dbReference type="EMBL" id="VVW84919.1"/>
    </source>
</evidence>
<dbReference type="GO" id="GO:0003918">
    <property type="term" value="F:DNA topoisomerase type II (double strand cut, ATP-hydrolyzing) activity"/>
    <property type="evidence" value="ECO:0007669"/>
    <property type="project" value="UniProtKB-EC"/>
</dbReference>
<keyword evidence="8 9" id="KW-0413">Isomerase</keyword>
<keyword evidence="5" id="KW-0067">ATP-binding</keyword>
<dbReference type="Gene3D" id="3.90.199.10">
    <property type="entry name" value="Topoisomerase II, domain 5"/>
    <property type="match status" value="1"/>
</dbReference>
<dbReference type="InterPro" id="IPR013760">
    <property type="entry name" value="Topo_IIA-like_dom_sf"/>
</dbReference>
<dbReference type="EC" id="5.6.2.2" evidence="3"/>
<dbReference type="InterPro" id="IPR002205">
    <property type="entry name" value="Topo_IIA_dom_A"/>
</dbReference>
<evidence type="ECO:0000256" key="5">
    <source>
        <dbReference type="ARBA" id="ARBA00022840"/>
    </source>
</evidence>
<gene>
    <name evidence="11" type="ORF">NYM_LOCUS29097</name>
</gene>
<evidence type="ECO:0000256" key="6">
    <source>
        <dbReference type="ARBA" id="ARBA00023029"/>
    </source>
</evidence>
<evidence type="ECO:0000256" key="4">
    <source>
        <dbReference type="ARBA" id="ARBA00022741"/>
    </source>
</evidence>
<organism evidence="11">
    <name type="scientific">Nymphaea colorata</name>
    <name type="common">pocket water lily</name>
    <dbReference type="NCBI Taxonomy" id="210225"/>
    <lineage>
        <taxon>Eukaryota</taxon>
        <taxon>Viridiplantae</taxon>
        <taxon>Streptophyta</taxon>
        <taxon>Embryophyta</taxon>
        <taxon>Tracheophyta</taxon>
        <taxon>Spermatophyta</taxon>
        <taxon>Magnoliopsida</taxon>
        <taxon>Nymphaeales</taxon>
        <taxon>Nymphaeaceae</taxon>
        <taxon>Nymphaea</taxon>
    </lineage>
</organism>
<dbReference type="PANTHER" id="PTHR10169:SF38">
    <property type="entry name" value="DNA TOPOISOMERASE 2"/>
    <property type="match status" value="1"/>
</dbReference>
<dbReference type="GO" id="GO:0006265">
    <property type="term" value="P:DNA topological change"/>
    <property type="evidence" value="ECO:0007669"/>
    <property type="project" value="UniProtKB-UniRule"/>
</dbReference>
<comment type="catalytic activity">
    <reaction evidence="1 9">
        <text>ATP-dependent breakage, passage and rejoining of double-stranded DNA.</text>
        <dbReference type="EC" id="5.6.2.2"/>
    </reaction>
</comment>
<dbReference type="SMART" id="SM00434">
    <property type="entry name" value="TOP4c"/>
    <property type="match status" value="1"/>
</dbReference>
<name>A0A5K1H5K0_9MAGN</name>
<feature type="active site" description="O-(5'-phospho-DNA)-tyrosine intermediate" evidence="9">
    <location>
        <position position="44"/>
    </location>
</feature>
<dbReference type="InterPro" id="IPR001154">
    <property type="entry name" value="TopoII_euk"/>
</dbReference>
<evidence type="ECO:0000259" key="10">
    <source>
        <dbReference type="PROSITE" id="PS52040"/>
    </source>
</evidence>
<keyword evidence="7 9" id="KW-0238">DNA-binding</keyword>
<dbReference type="EMBL" id="LR721918">
    <property type="protein sequence ID" value="VVW84919.1"/>
    <property type="molecule type" value="Genomic_DNA"/>
</dbReference>
<dbReference type="AlphaFoldDB" id="A0A5K1H5K0"/>
<dbReference type="InterPro" id="IPR050634">
    <property type="entry name" value="DNA_Topoisomerase_II"/>
</dbReference>
<dbReference type="Pfam" id="PF00521">
    <property type="entry name" value="DNA_topoisoIV"/>
    <property type="match status" value="1"/>
</dbReference>
<sequence length="157" mass="17696">MSLTMTIVNMAQSFVGSNNINLLMPNGQFGSRNQGGKDHASARYIFTNLNRVTRFLFPEPDDHTLTYIEDDGQLVEPEYYVPIIPLVLVNGCEGIGSGWSTFIPNHDPRQIATMILDRLNHGTPFGDLKPWYKGFLGEINRKEDGNYEVKGIMETDQ</sequence>